<dbReference type="Proteomes" id="UP000294650">
    <property type="component" value="Unassembled WGS sequence"/>
</dbReference>
<dbReference type="InterPro" id="IPR007016">
    <property type="entry name" value="O-antigen_ligase-rel_domated"/>
</dbReference>
<feature type="transmembrane region" description="Helical" evidence="5">
    <location>
        <begin position="240"/>
        <end position="259"/>
    </location>
</feature>
<gene>
    <name evidence="7" type="ORF">EDD68_102152</name>
</gene>
<evidence type="ECO:0000256" key="1">
    <source>
        <dbReference type="ARBA" id="ARBA00004141"/>
    </source>
</evidence>
<evidence type="ECO:0000256" key="3">
    <source>
        <dbReference type="ARBA" id="ARBA00022989"/>
    </source>
</evidence>
<feature type="transmembrane region" description="Helical" evidence="5">
    <location>
        <begin position="119"/>
        <end position="141"/>
    </location>
</feature>
<feature type="transmembrane region" description="Helical" evidence="5">
    <location>
        <begin position="94"/>
        <end position="112"/>
    </location>
</feature>
<feature type="transmembrane region" description="Helical" evidence="5">
    <location>
        <begin position="365"/>
        <end position="387"/>
    </location>
</feature>
<evidence type="ECO:0000313" key="7">
    <source>
        <dbReference type="EMBL" id="TCT26450.1"/>
    </source>
</evidence>
<keyword evidence="4 5" id="KW-0472">Membrane</keyword>
<feature type="transmembrane region" description="Helical" evidence="5">
    <location>
        <begin position="424"/>
        <end position="445"/>
    </location>
</feature>
<dbReference type="AlphaFoldDB" id="A0A4R3NDA3"/>
<proteinExistence type="predicted"/>
<feature type="transmembrane region" description="Helical" evidence="5">
    <location>
        <begin position="217"/>
        <end position="233"/>
    </location>
</feature>
<dbReference type="PANTHER" id="PTHR37422:SF13">
    <property type="entry name" value="LIPOPOLYSACCHARIDE BIOSYNTHESIS PROTEIN PA4999-RELATED"/>
    <property type="match status" value="1"/>
</dbReference>
<feature type="transmembrane region" description="Helical" evidence="5">
    <location>
        <begin position="64"/>
        <end position="88"/>
    </location>
</feature>
<accession>A0A4R3NDA3</accession>
<feature type="transmembrane region" description="Helical" evidence="5">
    <location>
        <begin position="399"/>
        <end position="418"/>
    </location>
</feature>
<evidence type="ECO:0000256" key="4">
    <source>
        <dbReference type="ARBA" id="ARBA00023136"/>
    </source>
</evidence>
<sequence length="454" mass="52053">MEKQHSWTYYVILLMIVIIPLVPFKGYIGPVPLSAEVFLIPLLTAVFLWEWVQGRIKLNDTPVNMFLYLFGIFLLVQLISLSQAVALLPAVKEIVRYISYVVLFYIVMKVRFTQMEYRHFAYTFLGTLTIAVVYGLFQFVFDFNLNKAGLYALDDAWGRVPSTMVNPNYWGGFINFVLPVILLVAVIYVKKKPWQLVFFGLFSMLVINQLLTYTRSAWVIMVLAIILTALMMPKMFFKKFLTVHLLIATLFLASIVYHLPDVENRAVSSLLVIQSFIPIQVIQPQGADQADGPAENLKENKEDTSKAVVSRTTLWKTGWYMWRDHPVIGVGIGNYYERYKDTVAKYPELDIGHDRYSVHNSYLKVAAETGTIGLISFLLIYLYYYVQIGREYIRNRDELLKKILLIGLFIGSGTFLGQNLANNLIFIPQVNVLFWLVSGLLFNYVHSSTSSSPI</sequence>
<evidence type="ECO:0000313" key="8">
    <source>
        <dbReference type="Proteomes" id="UP000294650"/>
    </source>
</evidence>
<dbReference type="RefSeq" id="WP_132370807.1">
    <property type="nucleotide sequence ID" value="NZ_SMAN01000002.1"/>
</dbReference>
<name>A0A4R3NDA3_9BACI</name>
<keyword evidence="8" id="KW-1185">Reference proteome</keyword>
<dbReference type="Pfam" id="PF04932">
    <property type="entry name" value="Wzy_C"/>
    <property type="match status" value="1"/>
</dbReference>
<comment type="subcellular location">
    <subcellularLocation>
        <location evidence="1">Membrane</location>
        <topology evidence="1">Multi-pass membrane protein</topology>
    </subcellularLocation>
</comment>
<dbReference type="PANTHER" id="PTHR37422">
    <property type="entry name" value="TEICHURONIC ACID BIOSYNTHESIS PROTEIN TUAE"/>
    <property type="match status" value="1"/>
</dbReference>
<evidence type="ECO:0000256" key="5">
    <source>
        <dbReference type="SAM" id="Phobius"/>
    </source>
</evidence>
<keyword evidence="3 5" id="KW-1133">Transmembrane helix</keyword>
<dbReference type="OrthoDB" id="9806320at2"/>
<feature type="transmembrane region" description="Helical" evidence="5">
    <location>
        <begin position="33"/>
        <end position="52"/>
    </location>
</feature>
<feature type="transmembrane region" description="Helical" evidence="5">
    <location>
        <begin position="169"/>
        <end position="189"/>
    </location>
</feature>
<feature type="transmembrane region" description="Helical" evidence="5">
    <location>
        <begin position="7"/>
        <end position="27"/>
    </location>
</feature>
<dbReference type="InterPro" id="IPR051533">
    <property type="entry name" value="WaaL-like"/>
</dbReference>
<keyword evidence="2 5" id="KW-0812">Transmembrane</keyword>
<dbReference type="GO" id="GO:0016020">
    <property type="term" value="C:membrane"/>
    <property type="evidence" value="ECO:0007669"/>
    <property type="project" value="UniProtKB-SubCell"/>
</dbReference>
<comment type="caution">
    <text evidence="7">The sequence shown here is derived from an EMBL/GenBank/DDBJ whole genome shotgun (WGS) entry which is preliminary data.</text>
</comment>
<dbReference type="GO" id="GO:0016874">
    <property type="term" value="F:ligase activity"/>
    <property type="evidence" value="ECO:0007669"/>
    <property type="project" value="UniProtKB-KW"/>
</dbReference>
<keyword evidence="7" id="KW-0436">Ligase</keyword>
<feature type="domain" description="O-antigen ligase-related" evidence="6">
    <location>
        <begin position="203"/>
        <end position="378"/>
    </location>
</feature>
<dbReference type="EMBL" id="SMAN01000002">
    <property type="protein sequence ID" value="TCT26450.1"/>
    <property type="molecule type" value="Genomic_DNA"/>
</dbReference>
<evidence type="ECO:0000256" key="2">
    <source>
        <dbReference type="ARBA" id="ARBA00022692"/>
    </source>
</evidence>
<feature type="transmembrane region" description="Helical" evidence="5">
    <location>
        <begin position="196"/>
        <end position="211"/>
    </location>
</feature>
<protein>
    <submittedName>
        <fullName evidence="7">O-antigen ligase</fullName>
    </submittedName>
</protein>
<organism evidence="7 8">
    <name type="scientific">Melghiribacillus thermohalophilus</name>
    <dbReference type="NCBI Taxonomy" id="1324956"/>
    <lineage>
        <taxon>Bacteria</taxon>
        <taxon>Bacillati</taxon>
        <taxon>Bacillota</taxon>
        <taxon>Bacilli</taxon>
        <taxon>Bacillales</taxon>
        <taxon>Bacillaceae</taxon>
        <taxon>Melghiribacillus</taxon>
    </lineage>
</organism>
<reference evidence="7 8" key="1">
    <citation type="submission" date="2019-03" db="EMBL/GenBank/DDBJ databases">
        <title>Genomic Encyclopedia of Type Strains, Phase IV (KMG-IV): sequencing the most valuable type-strain genomes for metagenomic binning, comparative biology and taxonomic classification.</title>
        <authorList>
            <person name="Goeker M."/>
        </authorList>
    </citation>
    <scope>NUCLEOTIDE SEQUENCE [LARGE SCALE GENOMIC DNA]</scope>
    <source>
        <strain evidence="7 8">DSM 25894</strain>
    </source>
</reference>
<evidence type="ECO:0000259" key="6">
    <source>
        <dbReference type="Pfam" id="PF04932"/>
    </source>
</evidence>